<comment type="similarity">
    <text evidence="1">Belongs to the UPP synthase family.</text>
</comment>
<dbReference type="Gene3D" id="3.40.1180.10">
    <property type="entry name" value="Decaprenyl diphosphate synthase-like"/>
    <property type="match status" value="2"/>
</dbReference>
<dbReference type="GO" id="GO:0016094">
    <property type="term" value="P:polyprenol biosynthetic process"/>
    <property type="evidence" value="ECO:0007669"/>
    <property type="project" value="TreeGrafter"/>
</dbReference>
<dbReference type="VEuPathDB" id="MicrosporidiaDB:NEQG_01474"/>
<accession>I3EFN3</accession>
<organism evidence="3 4">
    <name type="scientific">Nematocida parisii (strain ERTm3)</name>
    <name type="common">Nematode killer fungus</name>
    <dbReference type="NCBI Taxonomy" id="935791"/>
    <lineage>
        <taxon>Eukaryota</taxon>
        <taxon>Fungi</taxon>
        <taxon>Fungi incertae sedis</taxon>
        <taxon>Microsporidia</taxon>
        <taxon>Nematocida</taxon>
    </lineage>
</organism>
<dbReference type="FunCoup" id="I3EFN3">
    <property type="interactions" value="129"/>
</dbReference>
<sequence length="265" mass="30431">MARLDIYRKQIRILALNTIDAVLESQTINRIYEAICINMQFLFALSPVINYLVRKLSNWIVPKNLAIAIIMDGNRRYARTAGISRKQGHIQGYTHLHSILEYMNLIQCKAVGFFAFGKKNYNRSKEEVTDIMSILENAFKELNEKKEYQKLCDRVMITGDIDSMPSNVIPHVTAINERSKKKKDCFIFMSYSSLDEYVNSATDGNAIPFDIIIRPGGEKRMSDFLLCNASKQAMLSFLAVKWPVLTPMHILLVIIKYVIELPLRV</sequence>
<dbReference type="PANTHER" id="PTHR10291:SF43">
    <property type="entry name" value="DEHYDRODOLICHYL DIPHOSPHATE SYNTHASE COMPLEX SUBUNIT DHDDS"/>
    <property type="match status" value="1"/>
</dbReference>
<keyword evidence="4" id="KW-1185">Reference proteome</keyword>
<dbReference type="AlphaFoldDB" id="I3EFN3"/>
<evidence type="ECO:0000313" key="4">
    <source>
        <dbReference type="Proteomes" id="UP000002872"/>
    </source>
</evidence>
<evidence type="ECO:0000256" key="2">
    <source>
        <dbReference type="ARBA" id="ARBA00022679"/>
    </source>
</evidence>
<evidence type="ECO:0000256" key="1">
    <source>
        <dbReference type="ARBA" id="ARBA00005432"/>
    </source>
</evidence>
<dbReference type="Proteomes" id="UP000002872">
    <property type="component" value="Unassembled WGS sequence"/>
</dbReference>
<dbReference type="EMBL" id="GL870879">
    <property type="protein sequence ID" value="EIJ88030.1"/>
    <property type="molecule type" value="Genomic_DNA"/>
</dbReference>
<dbReference type="GO" id="GO:0045547">
    <property type="term" value="F:ditrans,polycis-polyprenyl diphosphate synthase [(2E,6E)-farnesyl diphosphate specific] activity"/>
    <property type="evidence" value="ECO:0007669"/>
    <property type="project" value="TreeGrafter"/>
</dbReference>
<dbReference type="PANTHER" id="PTHR10291">
    <property type="entry name" value="DEHYDRODOLICHYL DIPHOSPHATE SYNTHASE FAMILY MEMBER"/>
    <property type="match status" value="1"/>
</dbReference>
<reference evidence="3" key="1">
    <citation type="submission" date="2011-01" db="EMBL/GenBank/DDBJ databases">
        <title>The Genome Sequence of Nematocida parisii strain ERTm3.</title>
        <authorList>
            <consortium name="The Broad Institute Genome Sequencing Platform"/>
            <consortium name="The Broad Institute Genome Sequencing Center for Infectious Disease"/>
            <person name="Cuomo C."/>
            <person name="Troemel E."/>
            <person name="Young S.K."/>
            <person name="Zeng Q."/>
            <person name="Gargeya S."/>
            <person name="Fitzgerald M."/>
            <person name="Haas B."/>
            <person name="Abouelleil A."/>
            <person name="Alvarado L."/>
            <person name="Arachchi H.M."/>
            <person name="Berlin A."/>
            <person name="Chapman S.B."/>
            <person name="Gearin G."/>
            <person name="Goldberg J."/>
            <person name="Griggs A."/>
            <person name="Gujja S."/>
            <person name="Hansen M."/>
            <person name="Heiman D."/>
            <person name="Howarth C."/>
            <person name="Larimer J."/>
            <person name="Lui A."/>
            <person name="MacDonald P.J.P."/>
            <person name="McCowen C."/>
            <person name="Montmayeur A."/>
            <person name="Murphy C."/>
            <person name="Neiman D."/>
            <person name="Pearson M."/>
            <person name="Priest M."/>
            <person name="Roberts A."/>
            <person name="Saif S."/>
            <person name="Shea T."/>
            <person name="Sisk P."/>
            <person name="Stolte C."/>
            <person name="Sykes S."/>
            <person name="Wortman J."/>
            <person name="Nusbaum C."/>
            <person name="Birren B."/>
        </authorList>
    </citation>
    <scope>NUCLEOTIDE SEQUENCE</scope>
    <source>
        <strain evidence="3">ERTm3</strain>
    </source>
</reference>
<dbReference type="GO" id="GO:0005783">
    <property type="term" value="C:endoplasmic reticulum"/>
    <property type="evidence" value="ECO:0007669"/>
    <property type="project" value="TreeGrafter"/>
</dbReference>
<name>I3EFN3_NEMP3</name>
<proteinExistence type="inferred from homology"/>
<dbReference type="Pfam" id="PF01255">
    <property type="entry name" value="Prenyltransf"/>
    <property type="match status" value="2"/>
</dbReference>
<gene>
    <name evidence="3" type="ORF">NEQG_01474</name>
</gene>
<dbReference type="InterPro" id="IPR036424">
    <property type="entry name" value="UPP_synth-like_sf"/>
</dbReference>
<dbReference type="STRING" id="935791.I3EFN3"/>
<protein>
    <recommendedName>
        <fullName evidence="5">Alkyl transferase</fullName>
    </recommendedName>
</protein>
<dbReference type="HOGENOM" id="CLU_1038622_0_0_1"/>
<dbReference type="InParanoid" id="I3EFN3"/>
<dbReference type="SUPFAM" id="SSF64005">
    <property type="entry name" value="Undecaprenyl diphosphate synthase"/>
    <property type="match status" value="1"/>
</dbReference>
<evidence type="ECO:0000313" key="3">
    <source>
        <dbReference type="EMBL" id="EIJ88030.1"/>
    </source>
</evidence>
<evidence type="ECO:0008006" key="5">
    <source>
        <dbReference type="Google" id="ProtNLM"/>
    </source>
</evidence>
<dbReference type="OrthoDB" id="4173905at2759"/>
<dbReference type="InterPro" id="IPR001441">
    <property type="entry name" value="UPP_synth-like"/>
</dbReference>
<keyword evidence="2" id="KW-0808">Transferase</keyword>
<dbReference type="OMA" id="TKGQPDP"/>